<dbReference type="EnsemblBacteria" id="ABF42595">
    <property type="protein sequence ID" value="ABF42595"/>
    <property type="gene ID" value="Acid345_3594"/>
</dbReference>
<dbReference type="Gene3D" id="2.130.10.130">
    <property type="entry name" value="Integrin alpha, N-terminal"/>
    <property type="match status" value="2"/>
</dbReference>
<feature type="signal peptide" evidence="2">
    <location>
        <begin position="1"/>
        <end position="20"/>
    </location>
</feature>
<dbReference type="AlphaFoldDB" id="Q1IKK5"/>
<dbReference type="OrthoDB" id="99430at2"/>
<keyword evidence="1 2" id="KW-0732">Signal</keyword>
<dbReference type="SUPFAM" id="SSF69318">
    <property type="entry name" value="Integrin alpha N-terminal domain"/>
    <property type="match status" value="1"/>
</dbReference>
<dbReference type="Gene3D" id="2.60.40.10">
    <property type="entry name" value="Immunoglobulins"/>
    <property type="match status" value="1"/>
</dbReference>
<evidence type="ECO:0000256" key="1">
    <source>
        <dbReference type="ARBA" id="ARBA00022729"/>
    </source>
</evidence>
<keyword evidence="4" id="KW-1185">Reference proteome</keyword>
<name>Q1IKK5_KORVE</name>
<evidence type="ECO:0000313" key="4">
    <source>
        <dbReference type="Proteomes" id="UP000002432"/>
    </source>
</evidence>
<dbReference type="GO" id="GO:0007229">
    <property type="term" value="P:integrin-mediated signaling pathway"/>
    <property type="evidence" value="ECO:0007669"/>
    <property type="project" value="UniProtKB-KW"/>
</dbReference>
<proteinExistence type="predicted"/>
<sequence>MSRLLSVALVLLICLPFAGAQVTFSNSTYSAPSTTSGVTSGDFNRDGAPDMAVLSGQSDTDSFVTVFLATTPGHFPSTGANYPIHAFPQDIRTADINNDGNLDLIISFNASPILTILYGHADGSFTPGPDITLAGNVPAQGFDVGDFNHDGKIDIAAIECDSSDVCDTRALLGSGTGTFTTSYKIQMTGEARSLSARDVYGDGNLDLILIRTNEVLIFGGDGTGRFPEFTHIRPPAHCTDINVCSDSLNSVVVADFNNDQKVDFAVLQAHNCGAGCGSNDVYVYKNGGTYLFTQVFDLPIGPSAGGLLLASDLNGDGNIDLVNGNGDHWRPGNIYAQGAGNGTFTVQNNNIPQGSAQLFARDMNLDARHDVLDTIWMDNDVVLALNTSAYTNNCPPPSSATIAAKICAPTNGSTVASPVLIKASGNSPAGVVRLEVWVDGVKKYQKWNDLIEKKIALSSGSHRVTVVAVDMYVGTAKTSVTINVQ</sequence>
<dbReference type="STRING" id="204669.Acid345_3594"/>
<dbReference type="InterPro" id="IPR013517">
    <property type="entry name" value="FG-GAP"/>
</dbReference>
<dbReference type="PANTHER" id="PTHR46580">
    <property type="entry name" value="SENSOR KINASE-RELATED"/>
    <property type="match status" value="1"/>
</dbReference>
<dbReference type="Pfam" id="PF13517">
    <property type="entry name" value="FG-GAP_3"/>
    <property type="match status" value="2"/>
</dbReference>
<evidence type="ECO:0000256" key="2">
    <source>
        <dbReference type="SAM" id="SignalP"/>
    </source>
</evidence>
<evidence type="ECO:0000313" key="3">
    <source>
        <dbReference type="EMBL" id="ABF42595.1"/>
    </source>
</evidence>
<dbReference type="Pfam" id="PF17957">
    <property type="entry name" value="Big_7"/>
    <property type="match status" value="1"/>
</dbReference>
<dbReference type="KEGG" id="aba:Acid345_3594"/>
<dbReference type="RefSeq" id="WP_011524394.1">
    <property type="nucleotide sequence ID" value="NC_008009.1"/>
</dbReference>
<organism evidence="3 4">
    <name type="scientific">Koribacter versatilis (strain Ellin345)</name>
    <dbReference type="NCBI Taxonomy" id="204669"/>
    <lineage>
        <taxon>Bacteria</taxon>
        <taxon>Pseudomonadati</taxon>
        <taxon>Acidobacteriota</taxon>
        <taxon>Terriglobia</taxon>
        <taxon>Terriglobales</taxon>
        <taxon>Candidatus Korobacteraceae</taxon>
        <taxon>Candidatus Korobacter</taxon>
    </lineage>
</organism>
<dbReference type="HOGENOM" id="CLU_582383_0_0_0"/>
<feature type="chain" id="PRO_5004191146" evidence="2">
    <location>
        <begin position="21"/>
        <end position="485"/>
    </location>
</feature>
<dbReference type="eggNOG" id="COG3391">
    <property type="taxonomic scope" value="Bacteria"/>
</dbReference>
<dbReference type="InterPro" id="IPR013783">
    <property type="entry name" value="Ig-like_fold"/>
</dbReference>
<dbReference type="Proteomes" id="UP000002432">
    <property type="component" value="Chromosome"/>
</dbReference>
<gene>
    <name evidence="3" type="ordered locus">Acid345_3594</name>
</gene>
<keyword evidence="3" id="KW-0401">Integrin</keyword>
<protein>
    <submittedName>
        <fullName evidence="3">Integrin-like protein</fullName>
    </submittedName>
</protein>
<dbReference type="EMBL" id="CP000360">
    <property type="protein sequence ID" value="ABF42595.1"/>
    <property type="molecule type" value="Genomic_DNA"/>
</dbReference>
<reference evidence="3 4" key="1">
    <citation type="journal article" date="2009" name="Appl. Environ. Microbiol.">
        <title>Three genomes from the phylum Acidobacteria provide insight into the lifestyles of these microorganisms in soils.</title>
        <authorList>
            <person name="Ward N.L."/>
            <person name="Challacombe J.F."/>
            <person name="Janssen P.H."/>
            <person name="Henrissat B."/>
            <person name="Coutinho P.M."/>
            <person name="Wu M."/>
            <person name="Xie G."/>
            <person name="Haft D.H."/>
            <person name="Sait M."/>
            <person name="Badger J."/>
            <person name="Barabote R.D."/>
            <person name="Bradley B."/>
            <person name="Brettin T.S."/>
            <person name="Brinkac L.M."/>
            <person name="Bruce D."/>
            <person name="Creasy T."/>
            <person name="Daugherty S.C."/>
            <person name="Davidsen T.M."/>
            <person name="DeBoy R.T."/>
            <person name="Detter J.C."/>
            <person name="Dodson R.J."/>
            <person name="Durkin A.S."/>
            <person name="Ganapathy A."/>
            <person name="Gwinn-Giglio M."/>
            <person name="Han C.S."/>
            <person name="Khouri H."/>
            <person name="Kiss H."/>
            <person name="Kothari S.P."/>
            <person name="Madupu R."/>
            <person name="Nelson K.E."/>
            <person name="Nelson W.C."/>
            <person name="Paulsen I."/>
            <person name="Penn K."/>
            <person name="Ren Q."/>
            <person name="Rosovitz M.J."/>
            <person name="Selengut J.D."/>
            <person name="Shrivastava S."/>
            <person name="Sullivan S.A."/>
            <person name="Tapia R."/>
            <person name="Thompson L.S."/>
            <person name="Watkins K.L."/>
            <person name="Yang Q."/>
            <person name="Yu C."/>
            <person name="Zafar N."/>
            <person name="Zhou L."/>
            <person name="Kuske C.R."/>
        </authorList>
    </citation>
    <scope>NUCLEOTIDE SEQUENCE [LARGE SCALE GENOMIC DNA]</scope>
    <source>
        <strain evidence="3 4">Ellin345</strain>
    </source>
</reference>
<dbReference type="PANTHER" id="PTHR46580:SF4">
    <property type="entry name" value="ATP_GTP-BINDING PROTEIN"/>
    <property type="match status" value="1"/>
</dbReference>
<accession>Q1IKK5</accession>
<dbReference type="InterPro" id="IPR028994">
    <property type="entry name" value="Integrin_alpha_N"/>
</dbReference>